<keyword evidence="2" id="KW-1185">Reference proteome</keyword>
<evidence type="ECO:0000313" key="2">
    <source>
        <dbReference type="Proteomes" id="UP001432027"/>
    </source>
</evidence>
<protein>
    <submittedName>
        <fullName evidence="1">Uncharacterized protein</fullName>
    </submittedName>
</protein>
<feature type="non-terminal residue" evidence="1">
    <location>
        <position position="1"/>
    </location>
</feature>
<reference evidence="1" key="1">
    <citation type="submission" date="2023-10" db="EMBL/GenBank/DDBJ databases">
        <title>Genome assembly of Pristionchus species.</title>
        <authorList>
            <person name="Yoshida K."/>
            <person name="Sommer R.J."/>
        </authorList>
    </citation>
    <scope>NUCLEOTIDE SEQUENCE</scope>
    <source>
        <strain evidence="1">RS0144</strain>
    </source>
</reference>
<dbReference type="EMBL" id="BTSX01000006">
    <property type="protein sequence ID" value="GMT07824.1"/>
    <property type="molecule type" value="Genomic_DNA"/>
</dbReference>
<sequence length="107" mass="12020">PDWVRFRCLDPSCASSRSSQPLLRNSTGAFSPMCRSLSSHKEAWMDGCSTARVVSGGTSVITRDETKWDTIRMEISITMLLWSSSLCTENKKCPDSPRNKHVLDDKH</sequence>
<accession>A0AAV5UPN7</accession>
<gene>
    <name evidence="1" type="ORF">PENTCL1PPCAC_29998</name>
</gene>
<proteinExistence type="predicted"/>
<feature type="non-terminal residue" evidence="1">
    <location>
        <position position="107"/>
    </location>
</feature>
<comment type="caution">
    <text evidence="1">The sequence shown here is derived from an EMBL/GenBank/DDBJ whole genome shotgun (WGS) entry which is preliminary data.</text>
</comment>
<dbReference type="Proteomes" id="UP001432027">
    <property type="component" value="Unassembled WGS sequence"/>
</dbReference>
<organism evidence="1 2">
    <name type="scientific">Pristionchus entomophagus</name>
    <dbReference type="NCBI Taxonomy" id="358040"/>
    <lineage>
        <taxon>Eukaryota</taxon>
        <taxon>Metazoa</taxon>
        <taxon>Ecdysozoa</taxon>
        <taxon>Nematoda</taxon>
        <taxon>Chromadorea</taxon>
        <taxon>Rhabditida</taxon>
        <taxon>Rhabditina</taxon>
        <taxon>Diplogasteromorpha</taxon>
        <taxon>Diplogasteroidea</taxon>
        <taxon>Neodiplogasteridae</taxon>
        <taxon>Pristionchus</taxon>
    </lineage>
</organism>
<evidence type="ECO:0000313" key="1">
    <source>
        <dbReference type="EMBL" id="GMT07824.1"/>
    </source>
</evidence>
<name>A0AAV5UPN7_9BILA</name>
<dbReference type="AlphaFoldDB" id="A0AAV5UPN7"/>